<dbReference type="Proteomes" id="UP000005446">
    <property type="component" value="Unassembled WGS sequence"/>
</dbReference>
<name>H0EDM2_GLAL7</name>
<feature type="region of interest" description="Disordered" evidence="1">
    <location>
        <begin position="1"/>
        <end position="65"/>
    </location>
</feature>
<comment type="caution">
    <text evidence="2">The sequence shown here is derived from an EMBL/GenBank/DDBJ whole genome shotgun (WGS) entry which is preliminary data.</text>
</comment>
<dbReference type="OrthoDB" id="10373525at2759"/>
<evidence type="ECO:0000313" key="3">
    <source>
        <dbReference type="Proteomes" id="UP000005446"/>
    </source>
</evidence>
<dbReference type="HOGENOM" id="CLU_103427_0_0_1"/>
<evidence type="ECO:0000313" key="2">
    <source>
        <dbReference type="EMBL" id="EHL03262.1"/>
    </source>
</evidence>
<accession>H0EDM2</accession>
<protein>
    <submittedName>
        <fullName evidence="2">Uncharacterized protein</fullName>
    </submittedName>
</protein>
<dbReference type="AlphaFoldDB" id="H0EDM2"/>
<sequence length="234" mass="25753">MDYFSATRSPSPSPELQLPETPKAKKGSAKITPSKVTKRGRPASTPGIAGTPPSARGLKNSPVPKTKAEIQPYDQLVLDLRAANPPTPWKEIEVLYREAGGITTGAQALKNNRYPLLKAAAIEVTSADTKAEIQPYDQLVLDLRARNPPTPWKEIETLYRDAGGITTGHLNLKVRIGLLEALEEEMTETEQAVEEEFQKQVWGLVAEKLKVEKGREWNAKFLKNTCDGLKKGTL</sequence>
<proteinExistence type="predicted"/>
<reference evidence="2 3" key="1">
    <citation type="journal article" date="2012" name="Eukaryot. Cell">
        <title>Genome sequence of the fungus Glarea lozoyensis: the first genome sequence of a species from the Helotiaceae family.</title>
        <authorList>
            <person name="Youssar L."/>
            <person name="Gruening B.A."/>
            <person name="Erxleben A."/>
            <person name="Guenther S."/>
            <person name="Huettel W."/>
        </authorList>
    </citation>
    <scope>NUCLEOTIDE SEQUENCE [LARGE SCALE GENOMIC DNA]</scope>
    <source>
        <strain evidence="3">ATCC 74030 / MF5533</strain>
    </source>
</reference>
<organism evidence="2 3">
    <name type="scientific">Glarea lozoyensis (strain ATCC 74030 / MF5533)</name>
    <dbReference type="NCBI Taxonomy" id="1104152"/>
    <lineage>
        <taxon>Eukaryota</taxon>
        <taxon>Fungi</taxon>
        <taxon>Dikarya</taxon>
        <taxon>Ascomycota</taxon>
        <taxon>Pezizomycotina</taxon>
        <taxon>Leotiomycetes</taxon>
        <taxon>Helotiales</taxon>
        <taxon>Helotiaceae</taxon>
        <taxon>Glarea</taxon>
    </lineage>
</organism>
<dbReference type="EMBL" id="AGUE01000010">
    <property type="protein sequence ID" value="EHL03262.1"/>
    <property type="molecule type" value="Genomic_DNA"/>
</dbReference>
<evidence type="ECO:0000256" key="1">
    <source>
        <dbReference type="SAM" id="MobiDB-lite"/>
    </source>
</evidence>
<gene>
    <name evidence="2" type="ORF">M7I_0477</name>
</gene>
<keyword evidence="3" id="KW-1185">Reference proteome</keyword>
<dbReference type="InParanoid" id="H0EDM2"/>